<feature type="domain" description="Pyridine nucleotide-disulphide oxidoreductase dimerisation" evidence="7">
    <location>
        <begin position="314"/>
        <end position="410"/>
    </location>
</feature>
<proteinExistence type="inferred from homology"/>
<dbReference type="EMBL" id="NPCC01000023">
    <property type="protein sequence ID" value="PAE88037.1"/>
    <property type="molecule type" value="Genomic_DNA"/>
</dbReference>
<accession>A0A268NWX0</accession>
<dbReference type="RefSeq" id="WP_095326852.1">
    <property type="nucleotide sequence ID" value="NZ_NPCC01000023.1"/>
</dbReference>
<dbReference type="InterPro" id="IPR050260">
    <property type="entry name" value="FAD-bd_OxRdtase"/>
</dbReference>
<dbReference type="AlphaFoldDB" id="A0A268NWX0"/>
<comment type="cofactor">
    <cofactor evidence="1">
        <name>FAD</name>
        <dbReference type="ChEBI" id="CHEBI:57692"/>
    </cofactor>
</comment>
<keyword evidence="4" id="KW-0274">FAD</keyword>
<dbReference type="PANTHER" id="PTHR43429:SF1">
    <property type="entry name" value="NAD(P)H SULFUR OXIDOREDUCTASE (COA-DEPENDENT)"/>
    <property type="match status" value="1"/>
</dbReference>
<dbReference type="PANTHER" id="PTHR43429">
    <property type="entry name" value="PYRIDINE NUCLEOTIDE-DISULFIDE OXIDOREDUCTASE DOMAIN-CONTAINING"/>
    <property type="match status" value="1"/>
</dbReference>
<evidence type="ECO:0000256" key="1">
    <source>
        <dbReference type="ARBA" id="ARBA00001974"/>
    </source>
</evidence>
<dbReference type="PRINTS" id="PR00368">
    <property type="entry name" value="FADPNR"/>
</dbReference>
<dbReference type="PRINTS" id="PR00469">
    <property type="entry name" value="PNDRDTASEII"/>
</dbReference>
<dbReference type="SUPFAM" id="SSF51905">
    <property type="entry name" value="FAD/NAD(P)-binding domain"/>
    <property type="match status" value="1"/>
</dbReference>
<keyword evidence="6" id="KW-0676">Redox-active center</keyword>
<evidence type="ECO:0000256" key="4">
    <source>
        <dbReference type="ARBA" id="ARBA00022827"/>
    </source>
</evidence>
<keyword evidence="5" id="KW-0560">Oxidoreductase</keyword>
<sequence length="435" mass="47932">MKVIVLGASHGGIEAVEALRLICPKANVQWYDKGDFFSIPTKDLESIQQQGVSIFGNAEITKVEPGHHQVEIFNHATGETRKEGYDKIILSPGAKPFIPPVPGQHLKNIGTMSSRQDLFNMRRHAADPDIKNVVIVGAGYIGTGAASLFAESGKKVTLMDINNRPLSSYLDKEFTDVLEKEMIDRDVELALGNSITEFVGDENDRVIEVVTTKGTYSADLVILSAGNRPNTEWLRGAVELLPDGRIKTDEYMRTSDPDIFAIGDATTVWYNPGKMRMNVSLGTNARRQAHYAVKNLFEAIHPLPGVQGSSGAHIFDYYFATTGLNDKTAKKLGIEIKSVYLEQEIALFSPETTVMFKLVYDPTTLEILGGQIMSTVDLTATINTVSLAIQTGCTLEQLAYADFFFQPELNTPWNVINSAGLKALLQENYYRKSSV</sequence>
<dbReference type="Gene3D" id="3.30.390.30">
    <property type="match status" value="1"/>
</dbReference>
<dbReference type="InterPro" id="IPR023753">
    <property type="entry name" value="FAD/NAD-binding_dom"/>
</dbReference>
<organism evidence="9 10">
    <name type="scientific">Shouchella clausii</name>
    <name type="common">Alkalihalobacillus clausii</name>
    <dbReference type="NCBI Taxonomy" id="79880"/>
    <lineage>
        <taxon>Bacteria</taxon>
        <taxon>Bacillati</taxon>
        <taxon>Bacillota</taxon>
        <taxon>Bacilli</taxon>
        <taxon>Bacillales</taxon>
        <taxon>Bacillaceae</taxon>
        <taxon>Shouchella</taxon>
    </lineage>
</organism>
<evidence type="ECO:0000256" key="3">
    <source>
        <dbReference type="ARBA" id="ARBA00022630"/>
    </source>
</evidence>
<feature type="domain" description="FAD/NAD(P)-binding" evidence="8">
    <location>
        <begin position="1"/>
        <end position="289"/>
    </location>
</feature>
<gene>
    <name evidence="9" type="ORF">CHH72_14395</name>
</gene>
<dbReference type="Pfam" id="PF07992">
    <property type="entry name" value="Pyr_redox_2"/>
    <property type="match status" value="1"/>
</dbReference>
<name>A0A268NWX0_SHOCL</name>
<evidence type="ECO:0000256" key="2">
    <source>
        <dbReference type="ARBA" id="ARBA00009130"/>
    </source>
</evidence>
<evidence type="ECO:0000259" key="8">
    <source>
        <dbReference type="Pfam" id="PF07992"/>
    </source>
</evidence>
<protein>
    <submittedName>
        <fullName evidence="9">FAD-dependent oxidoreductase</fullName>
    </submittedName>
</protein>
<comment type="caution">
    <text evidence="9">The sequence shown here is derived from an EMBL/GenBank/DDBJ whole genome shotgun (WGS) entry which is preliminary data.</text>
</comment>
<evidence type="ECO:0000256" key="6">
    <source>
        <dbReference type="ARBA" id="ARBA00023284"/>
    </source>
</evidence>
<dbReference type="SUPFAM" id="SSF55424">
    <property type="entry name" value="FAD/NAD-linked reductases, dimerisation (C-terminal) domain"/>
    <property type="match status" value="1"/>
</dbReference>
<reference evidence="9 10" key="1">
    <citation type="submission" date="2017-07" db="EMBL/GenBank/DDBJ databases">
        <title>Isolation and whole genome analysis of endospore-forming bacteria from heroin.</title>
        <authorList>
            <person name="Kalinowski J."/>
            <person name="Ahrens B."/>
            <person name="Al-Dilaimi A."/>
            <person name="Winkler A."/>
            <person name="Wibberg D."/>
            <person name="Schleenbecker U."/>
            <person name="Ruckert C."/>
            <person name="Wolfel R."/>
            <person name="Grass G."/>
        </authorList>
    </citation>
    <scope>NUCLEOTIDE SEQUENCE [LARGE SCALE GENOMIC DNA]</scope>
    <source>
        <strain evidence="9 10">7539</strain>
    </source>
</reference>
<dbReference type="InterPro" id="IPR004099">
    <property type="entry name" value="Pyr_nucl-diS_OxRdtase_dimer"/>
</dbReference>
<comment type="similarity">
    <text evidence="2">Belongs to the class-III pyridine nucleotide-disulfide oxidoreductase family.</text>
</comment>
<keyword evidence="3" id="KW-0285">Flavoprotein</keyword>
<evidence type="ECO:0000259" key="7">
    <source>
        <dbReference type="Pfam" id="PF02852"/>
    </source>
</evidence>
<dbReference type="InterPro" id="IPR036188">
    <property type="entry name" value="FAD/NAD-bd_sf"/>
</dbReference>
<dbReference type="Pfam" id="PF02852">
    <property type="entry name" value="Pyr_redox_dim"/>
    <property type="match status" value="1"/>
</dbReference>
<dbReference type="InterPro" id="IPR016156">
    <property type="entry name" value="FAD/NAD-linked_Rdtase_dimer_sf"/>
</dbReference>
<evidence type="ECO:0000313" key="9">
    <source>
        <dbReference type="EMBL" id="PAE88037.1"/>
    </source>
</evidence>
<dbReference type="GO" id="GO:0016491">
    <property type="term" value="F:oxidoreductase activity"/>
    <property type="evidence" value="ECO:0007669"/>
    <property type="project" value="UniProtKB-KW"/>
</dbReference>
<evidence type="ECO:0000313" key="10">
    <source>
        <dbReference type="Proteomes" id="UP000216207"/>
    </source>
</evidence>
<dbReference type="Proteomes" id="UP000216207">
    <property type="component" value="Unassembled WGS sequence"/>
</dbReference>
<dbReference type="Gene3D" id="3.50.50.60">
    <property type="entry name" value="FAD/NAD(P)-binding domain"/>
    <property type="match status" value="2"/>
</dbReference>
<evidence type="ECO:0000256" key="5">
    <source>
        <dbReference type="ARBA" id="ARBA00023002"/>
    </source>
</evidence>